<dbReference type="Pfam" id="PF00550">
    <property type="entry name" value="PP-binding"/>
    <property type="match status" value="1"/>
</dbReference>
<comment type="cofactor">
    <cofactor evidence="1">
        <name>pantetheine 4'-phosphate</name>
        <dbReference type="ChEBI" id="CHEBI:47942"/>
    </cofactor>
</comment>
<dbReference type="GO" id="GO:0043041">
    <property type="term" value="P:amino acid activation for nonribosomal peptide biosynthetic process"/>
    <property type="evidence" value="ECO:0007669"/>
    <property type="project" value="TreeGrafter"/>
</dbReference>
<dbReference type="EMBL" id="BOOH01000049">
    <property type="protein sequence ID" value="GIH79623.1"/>
    <property type="molecule type" value="Genomic_DNA"/>
</dbReference>
<accession>A0A8J3W8E7</accession>
<evidence type="ECO:0000313" key="6">
    <source>
        <dbReference type="EMBL" id="GIH79623.1"/>
    </source>
</evidence>
<comment type="caution">
    <text evidence="6">The sequence shown here is derived from an EMBL/GenBank/DDBJ whole genome shotgun (WGS) entry which is preliminary data.</text>
</comment>
<dbReference type="GO" id="GO:0005829">
    <property type="term" value="C:cytosol"/>
    <property type="evidence" value="ECO:0007669"/>
    <property type="project" value="TreeGrafter"/>
</dbReference>
<dbReference type="SMART" id="SM00824">
    <property type="entry name" value="PKS_TE"/>
    <property type="match status" value="1"/>
</dbReference>
<dbReference type="InterPro" id="IPR020845">
    <property type="entry name" value="AMP-binding_CS"/>
</dbReference>
<keyword evidence="3" id="KW-0597">Phosphoprotein</keyword>
<keyword evidence="7" id="KW-1185">Reference proteome</keyword>
<evidence type="ECO:0000256" key="4">
    <source>
        <dbReference type="SAM" id="MobiDB-lite"/>
    </source>
</evidence>
<dbReference type="FunFam" id="2.30.38.10:FF:000001">
    <property type="entry name" value="Non-ribosomal peptide synthetase PvdI"/>
    <property type="match status" value="1"/>
</dbReference>
<evidence type="ECO:0000256" key="2">
    <source>
        <dbReference type="ARBA" id="ARBA00022450"/>
    </source>
</evidence>
<dbReference type="SUPFAM" id="SSF47336">
    <property type="entry name" value="ACP-like"/>
    <property type="match status" value="1"/>
</dbReference>
<dbReference type="InterPro" id="IPR029058">
    <property type="entry name" value="AB_hydrolase_fold"/>
</dbReference>
<dbReference type="InterPro" id="IPR000873">
    <property type="entry name" value="AMP-dep_synth/lig_dom"/>
</dbReference>
<dbReference type="InterPro" id="IPR001031">
    <property type="entry name" value="Thioesterase"/>
</dbReference>
<dbReference type="Pfam" id="PF13193">
    <property type="entry name" value="AMP-binding_C"/>
    <property type="match status" value="1"/>
</dbReference>
<dbReference type="NCBIfam" id="TIGR01733">
    <property type="entry name" value="AA-adenyl-dom"/>
    <property type="match status" value="1"/>
</dbReference>
<dbReference type="GO" id="GO:0008610">
    <property type="term" value="P:lipid biosynthetic process"/>
    <property type="evidence" value="ECO:0007669"/>
    <property type="project" value="UniProtKB-ARBA"/>
</dbReference>
<dbReference type="SMART" id="SM00823">
    <property type="entry name" value="PKS_PP"/>
    <property type="match status" value="1"/>
</dbReference>
<sequence length="1312" mass="140626">MSTAGPGTQLEDILPLSPLQQGLYFHAVFDEAAPDVYTAQLMLDLEGPLDADRLRSAVARLLERHPNLRASFRQRVGGEPVQLVHRRVEVPWREISGGDPDAVAAQERARRFDLARPPLLRVALVRTGPARTRLIFTNHHILLDGWSTPLLAAELLALYTGAEPPSAPPYRDYLAWLVRQDRAAAADAWKHALRGLGGPTLVAPDPAGRPPAEPGRVRAHLSEDLTGRLTAVLRSRSLTLNTAVQGAWALLLALLTGRDDVVSGCTVSGRPAELPGVERMIGLFINTLPVRVRLRPEETLSGLLTRIQAEQAELLPHHHLGLAEIQRLHGSGPLFDTMTVLENYPLDASAAEVGGGLRLLGAGGSDATHYPLALAVVPGRRLSLRLDHQPDVFSRAAALAVLNRLSRLLKIVAADPDLPLSRLDLLSAEERALVGAEVIPVQTGSYRDIPDMTAALPGRGTGVATGAPAESATIVSAFADQVERTPDAEAVAGDGVSLTYAELNGRANRLAHRLIELGVGPETPVAVLLERSTEVITTTLAIAKAGGTYVPVHHGYPPDRMSWVMADTGAPVLVTDREPGFAHAAAVVRTDSPAVPGAGGEVRYVPEYDPNVKIHSDQLVYVIYTSGSTGTPKGVAVRHRDVLALAADHRWTGRHRRVLMHSPHAFDASTYEIWVPLLTGGTVVVAPSGELDPVTLARLIAEHRLTALFITTALFNLVAEEAPGTFGALAEVLTGGEAASPAAMRRVRDACPDTVLGHVYGPTEATTYATYHAVEAVPENGAAPPIGRAMDGMRAHVLDRFLRPVPPGAIGELYLSGVGLARGYLGRPGLTAERFTACPYGAGERMYRTGDLARWTGDGELEYVGRADFQVKIRGFRIELGEIEAVLSRHPSVAQVSVAVHDNRLVAYVVPAGPGAGTAPAEEVRDSAATAPDELRAFAGETLPEYMVPQVIIGLDALPLTPNGKVDRAALPKPDVSASGRPPRTPEEERLCRLFAEVLGLDRVGADDGFFDLGGDSIAVIQLVSRARREGLEISPREVFAGQTVEALVRGGSSGREVLLPLRAASAASPSPPLFCVHPGAGLGWPYSGLLRHLGPEQPVYAFQARVLSEPDYTAPSIEAMARDYLAWLRRVQPRGPYRLAGWSMGGLIAHAMAVELRERGEEVALLAILDAYPRPVRRSTPDEQEVLSELLAAVGYRGPAEIDDIVAFVRAQGGRYATLDEPTLLAVYRNYRNGVKISQEYEPRVFDGDVLFVTAAHGREADSPTAADWKPYVTGMIEDRSVACDHESMLNPGPAAEIAALLGTALRRREP</sequence>
<feature type="domain" description="Carrier" evidence="5">
    <location>
        <begin position="982"/>
        <end position="1056"/>
    </location>
</feature>
<dbReference type="RefSeq" id="WP_239317321.1">
    <property type="nucleotide sequence ID" value="NZ_BOOH01000049.1"/>
</dbReference>
<dbReference type="SUPFAM" id="SSF52777">
    <property type="entry name" value="CoA-dependent acyltransferases"/>
    <property type="match status" value="2"/>
</dbReference>
<reference evidence="6 7" key="1">
    <citation type="submission" date="2021-01" db="EMBL/GenBank/DDBJ databases">
        <title>Whole genome shotgun sequence of Planobispora longispora NBRC 13918.</title>
        <authorList>
            <person name="Komaki H."/>
            <person name="Tamura T."/>
        </authorList>
    </citation>
    <scope>NUCLEOTIDE SEQUENCE [LARGE SCALE GENOMIC DNA]</scope>
    <source>
        <strain evidence="6 7">NBRC 13918</strain>
    </source>
</reference>
<dbReference type="SUPFAM" id="SSF56801">
    <property type="entry name" value="Acetyl-CoA synthetase-like"/>
    <property type="match status" value="1"/>
</dbReference>
<dbReference type="GO" id="GO:0031177">
    <property type="term" value="F:phosphopantetheine binding"/>
    <property type="evidence" value="ECO:0007669"/>
    <property type="project" value="InterPro"/>
</dbReference>
<dbReference type="SUPFAM" id="SSF53474">
    <property type="entry name" value="alpha/beta-Hydrolases"/>
    <property type="match status" value="1"/>
</dbReference>
<dbReference type="Gene3D" id="3.40.50.980">
    <property type="match status" value="2"/>
</dbReference>
<dbReference type="PANTHER" id="PTHR45527:SF1">
    <property type="entry name" value="FATTY ACID SYNTHASE"/>
    <property type="match status" value="1"/>
</dbReference>
<dbReference type="InterPro" id="IPR020806">
    <property type="entry name" value="PKS_PP-bd"/>
</dbReference>
<dbReference type="Pfam" id="PF00668">
    <property type="entry name" value="Condensation"/>
    <property type="match status" value="1"/>
</dbReference>
<keyword evidence="2" id="KW-0596">Phosphopantetheine</keyword>
<dbReference type="InterPro" id="IPR025110">
    <property type="entry name" value="AMP-bd_C"/>
</dbReference>
<gene>
    <name evidence="6" type="ORF">Plo01_60520</name>
</gene>
<dbReference type="InterPro" id="IPR009081">
    <property type="entry name" value="PP-bd_ACP"/>
</dbReference>
<dbReference type="Proteomes" id="UP000616724">
    <property type="component" value="Unassembled WGS sequence"/>
</dbReference>
<dbReference type="Pfam" id="PF00975">
    <property type="entry name" value="Thioesterase"/>
    <property type="match status" value="1"/>
</dbReference>
<dbReference type="InterPro" id="IPR010071">
    <property type="entry name" value="AA_adenyl_dom"/>
</dbReference>
<dbReference type="Gene3D" id="3.40.50.1820">
    <property type="entry name" value="alpha/beta hydrolase"/>
    <property type="match status" value="1"/>
</dbReference>
<dbReference type="Gene3D" id="3.30.300.30">
    <property type="match status" value="1"/>
</dbReference>
<evidence type="ECO:0000256" key="3">
    <source>
        <dbReference type="ARBA" id="ARBA00022553"/>
    </source>
</evidence>
<dbReference type="Gene3D" id="2.30.38.10">
    <property type="entry name" value="Luciferase, Domain 3"/>
    <property type="match status" value="1"/>
</dbReference>
<dbReference type="GO" id="GO:0003824">
    <property type="term" value="F:catalytic activity"/>
    <property type="evidence" value="ECO:0007669"/>
    <property type="project" value="InterPro"/>
</dbReference>
<dbReference type="InterPro" id="IPR020802">
    <property type="entry name" value="TesA-like"/>
</dbReference>
<name>A0A8J3W8E7_9ACTN</name>
<dbReference type="GO" id="GO:0044550">
    <property type="term" value="P:secondary metabolite biosynthetic process"/>
    <property type="evidence" value="ECO:0007669"/>
    <property type="project" value="TreeGrafter"/>
</dbReference>
<dbReference type="InterPro" id="IPR023213">
    <property type="entry name" value="CAT-like_dom_sf"/>
</dbReference>
<dbReference type="FunFam" id="3.40.50.980:FF:000001">
    <property type="entry name" value="Non-ribosomal peptide synthetase"/>
    <property type="match status" value="1"/>
</dbReference>
<dbReference type="PROSITE" id="PS50075">
    <property type="entry name" value="CARRIER"/>
    <property type="match status" value="1"/>
</dbReference>
<dbReference type="CDD" id="cd12117">
    <property type="entry name" value="A_NRPS_Srf_like"/>
    <property type="match status" value="1"/>
</dbReference>
<proteinExistence type="predicted"/>
<dbReference type="FunFam" id="1.10.1200.10:FF:000005">
    <property type="entry name" value="Nonribosomal peptide synthetase 1"/>
    <property type="match status" value="1"/>
</dbReference>
<dbReference type="Pfam" id="PF00501">
    <property type="entry name" value="AMP-binding"/>
    <property type="match status" value="1"/>
</dbReference>
<dbReference type="PROSITE" id="PS00012">
    <property type="entry name" value="PHOSPHOPANTETHEINE"/>
    <property type="match status" value="1"/>
</dbReference>
<dbReference type="PANTHER" id="PTHR45527">
    <property type="entry name" value="NONRIBOSOMAL PEPTIDE SYNTHETASE"/>
    <property type="match status" value="1"/>
</dbReference>
<feature type="region of interest" description="Disordered" evidence="4">
    <location>
        <begin position="966"/>
        <end position="986"/>
    </location>
</feature>
<dbReference type="InterPro" id="IPR036736">
    <property type="entry name" value="ACP-like_sf"/>
</dbReference>
<dbReference type="InterPro" id="IPR006162">
    <property type="entry name" value="Ppantetheine_attach_site"/>
</dbReference>
<evidence type="ECO:0000256" key="1">
    <source>
        <dbReference type="ARBA" id="ARBA00001957"/>
    </source>
</evidence>
<dbReference type="InterPro" id="IPR001242">
    <property type="entry name" value="Condensation_dom"/>
</dbReference>
<dbReference type="PROSITE" id="PS00455">
    <property type="entry name" value="AMP_BINDING"/>
    <property type="match status" value="1"/>
</dbReference>
<dbReference type="Gene3D" id="3.30.559.10">
    <property type="entry name" value="Chloramphenicol acetyltransferase-like domain"/>
    <property type="match status" value="1"/>
</dbReference>
<dbReference type="CDD" id="cd19543">
    <property type="entry name" value="DCL_NRPS"/>
    <property type="match status" value="1"/>
</dbReference>
<dbReference type="InterPro" id="IPR045851">
    <property type="entry name" value="AMP-bd_C_sf"/>
</dbReference>
<dbReference type="Gene3D" id="3.30.559.30">
    <property type="entry name" value="Nonribosomal peptide synthetase, condensation domain"/>
    <property type="match status" value="1"/>
</dbReference>
<evidence type="ECO:0000259" key="5">
    <source>
        <dbReference type="PROSITE" id="PS50075"/>
    </source>
</evidence>
<organism evidence="6 7">
    <name type="scientific">Planobispora longispora</name>
    <dbReference type="NCBI Taxonomy" id="28887"/>
    <lineage>
        <taxon>Bacteria</taxon>
        <taxon>Bacillati</taxon>
        <taxon>Actinomycetota</taxon>
        <taxon>Actinomycetes</taxon>
        <taxon>Streptosporangiales</taxon>
        <taxon>Streptosporangiaceae</taxon>
        <taxon>Planobispora</taxon>
    </lineage>
</organism>
<protein>
    <recommendedName>
        <fullName evidence="5">Carrier domain-containing protein</fullName>
    </recommendedName>
</protein>
<evidence type="ECO:0000313" key="7">
    <source>
        <dbReference type="Proteomes" id="UP000616724"/>
    </source>
</evidence>